<dbReference type="OrthoDB" id="693367at2"/>
<sequence>MPPTLEPRFAEDRAGIQDFLAFGFVPRLAPGEAPLALLAEWGRQPRRHRPDVSEDQLVREGVRALREAFELCASRSPAAGDQVVFLSGGLDSRTILGALLDLFGPGSVVAATFGMPGEQDYDFAAQVARRAGVRHERLESFSAPWSTGALVDSVLARRVPLPYPFGQRYLSYVLHERIGRENVFWDGLCGDAVSGDWAPGEDEHWTWEAAVDEFYREHRIAGSDAVLDPGLDPRASMPAAPVLDPSLLSFPDQLDFGVRQQRYTGTRIPSGYTVHTPFLTGPWLDYMFGVPVRLRHRQHLYMEIQRRAYPRLFSLPTTTFDGQSMMTSALARRAHRLGRRLRDRAARLGLPLPPDAPTGANDALRRFDRPPMRDILVENLDDLRLRGVLHERAEGVLWDAREGRLSASMTSVLLGLELNLKASERDEPAARDPASAVGRTPSAVGRTTDAVGGPETGATTS</sequence>
<gene>
    <name evidence="3" type="ORF">ATJ97_3257</name>
</gene>
<feature type="domain" description="Asparagine synthetase" evidence="2">
    <location>
        <begin position="83"/>
        <end position="139"/>
    </location>
</feature>
<dbReference type="Pfam" id="PF00733">
    <property type="entry name" value="Asn_synthase"/>
    <property type="match status" value="1"/>
</dbReference>
<feature type="region of interest" description="Disordered" evidence="1">
    <location>
        <begin position="424"/>
        <end position="461"/>
    </location>
</feature>
<dbReference type="GO" id="GO:0006529">
    <property type="term" value="P:asparagine biosynthetic process"/>
    <property type="evidence" value="ECO:0007669"/>
    <property type="project" value="InterPro"/>
</dbReference>
<dbReference type="SUPFAM" id="SSF52402">
    <property type="entry name" value="Adenine nucleotide alpha hydrolases-like"/>
    <property type="match status" value="1"/>
</dbReference>
<name>A0A2A9EP33_9MICO</name>
<evidence type="ECO:0000313" key="4">
    <source>
        <dbReference type="Proteomes" id="UP000222106"/>
    </source>
</evidence>
<dbReference type="InterPro" id="IPR014729">
    <property type="entry name" value="Rossmann-like_a/b/a_fold"/>
</dbReference>
<proteinExistence type="predicted"/>
<dbReference type="EMBL" id="PDJI01000004">
    <property type="protein sequence ID" value="PFG40724.1"/>
    <property type="molecule type" value="Genomic_DNA"/>
</dbReference>
<dbReference type="Proteomes" id="UP000222106">
    <property type="component" value="Unassembled WGS sequence"/>
</dbReference>
<evidence type="ECO:0000313" key="3">
    <source>
        <dbReference type="EMBL" id="PFG40724.1"/>
    </source>
</evidence>
<dbReference type="InterPro" id="IPR001962">
    <property type="entry name" value="Asn_synthase"/>
</dbReference>
<organism evidence="3 4">
    <name type="scientific">Georgenia soli</name>
    <dbReference type="NCBI Taxonomy" id="638953"/>
    <lineage>
        <taxon>Bacteria</taxon>
        <taxon>Bacillati</taxon>
        <taxon>Actinomycetota</taxon>
        <taxon>Actinomycetes</taxon>
        <taxon>Micrococcales</taxon>
        <taxon>Bogoriellaceae</taxon>
        <taxon>Georgenia</taxon>
    </lineage>
</organism>
<dbReference type="AlphaFoldDB" id="A0A2A9EP33"/>
<keyword evidence="4" id="KW-1185">Reference proteome</keyword>
<reference evidence="3" key="1">
    <citation type="submission" date="2017-10" db="EMBL/GenBank/DDBJ databases">
        <title>Sequencing the genomes of 1000 actinobacteria strains.</title>
        <authorList>
            <person name="Klenk H.-P."/>
        </authorList>
    </citation>
    <scope>NUCLEOTIDE SEQUENCE [LARGE SCALE GENOMIC DNA]</scope>
    <source>
        <strain evidence="3">DSM 21838</strain>
    </source>
</reference>
<dbReference type="Gene3D" id="3.40.50.620">
    <property type="entry name" value="HUPs"/>
    <property type="match status" value="1"/>
</dbReference>
<evidence type="ECO:0000259" key="2">
    <source>
        <dbReference type="Pfam" id="PF00733"/>
    </source>
</evidence>
<dbReference type="GO" id="GO:0004066">
    <property type="term" value="F:asparagine synthase (glutamine-hydrolyzing) activity"/>
    <property type="evidence" value="ECO:0007669"/>
    <property type="project" value="InterPro"/>
</dbReference>
<accession>A0A2A9EP33</accession>
<comment type="caution">
    <text evidence="3">The sequence shown here is derived from an EMBL/GenBank/DDBJ whole genome shotgun (WGS) entry which is preliminary data.</text>
</comment>
<dbReference type="RefSeq" id="WP_098484587.1">
    <property type="nucleotide sequence ID" value="NZ_PDJI01000004.1"/>
</dbReference>
<evidence type="ECO:0000256" key="1">
    <source>
        <dbReference type="SAM" id="MobiDB-lite"/>
    </source>
</evidence>
<protein>
    <submittedName>
        <fullName evidence="3">Asparagine synthase</fullName>
    </submittedName>
</protein>